<gene>
    <name evidence="1" type="ORF">IW245_006883</name>
</gene>
<dbReference type="AlphaFoldDB" id="A0A8J7KMM9"/>
<dbReference type="Proteomes" id="UP000622552">
    <property type="component" value="Unassembled WGS sequence"/>
</dbReference>
<dbReference type="Gene3D" id="2.60.120.260">
    <property type="entry name" value="Galactose-binding domain-like"/>
    <property type="match status" value="1"/>
</dbReference>
<keyword evidence="2" id="KW-1185">Reference proteome</keyword>
<name>A0A8J7KMM9_9ACTN</name>
<reference evidence="1" key="1">
    <citation type="submission" date="2020-11" db="EMBL/GenBank/DDBJ databases">
        <title>Sequencing the genomes of 1000 actinobacteria strains.</title>
        <authorList>
            <person name="Klenk H.-P."/>
        </authorList>
    </citation>
    <scope>NUCLEOTIDE SEQUENCE</scope>
    <source>
        <strain evidence="1">DSM 45356</strain>
    </source>
</reference>
<sequence length="289" mass="29550">MTVYLGNVGALVALPDPDPGVGATLARPRQEHATLGGGRTVDYAGPGRRTYTMAWERLTPAEYAVLEAFHTGGWGPGPFLLLPTAAGWNYLTPQQASATDVLATTDGFGGPAVMASSTAYAATGRRSLAWSLPANPTADHVLALTVQHNLPGLPVIPGVPLTWTAQVRAAAPITVTLIAEFGDADDHTLPGTATSTPVTAGPGWQTLTLTATPPTGAALTYPGVNVAPGSVTAPTVLYVDALRVDLGPTAPGWLPGRGVPLVSLVELTCSYPWADELSAAATFLEVGAG</sequence>
<organism evidence="1 2">
    <name type="scientific">Longispora fulva</name>
    <dbReference type="NCBI Taxonomy" id="619741"/>
    <lineage>
        <taxon>Bacteria</taxon>
        <taxon>Bacillati</taxon>
        <taxon>Actinomycetota</taxon>
        <taxon>Actinomycetes</taxon>
        <taxon>Micromonosporales</taxon>
        <taxon>Micromonosporaceae</taxon>
        <taxon>Longispora</taxon>
    </lineage>
</organism>
<dbReference type="EMBL" id="JADOUF010000001">
    <property type="protein sequence ID" value="MBG6140689.1"/>
    <property type="molecule type" value="Genomic_DNA"/>
</dbReference>
<comment type="caution">
    <text evidence="1">The sequence shown here is derived from an EMBL/GenBank/DDBJ whole genome shotgun (WGS) entry which is preliminary data.</text>
</comment>
<proteinExistence type="predicted"/>
<evidence type="ECO:0000313" key="1">
    <source>
        <dbReference type="EMBL" id="MBG6140689.1"/>
    </source>
</evidence>
<protein>
    <submittedName>
        <fullName evidence="1">Uncharacterized protein</fullName>
    </submittedName>
</protein>
<evidence type="ECO:0000313" key="2">
    <source>
        <dbReference type="Proteomes" id="UP000622552"/>
    </source>
</evidence>
<dbReference type="RefSeq" id="WP_197007212.1">
    <property type="nucleotide sequence ID" value="NZ_BONS01000047.1"/>
</dbReference>
<accession>A0A8J7KMM9</accession>